<protein>
    <recommendedName>
        <fullName evidence="4">DYW domain-containing protein</fullName>
    </recommendedName>
</protein>
<dbReference type="Proteomes" id="UP000243459">
    <property type="component" value="Chromosome 7"/>
</dbReference>
<comment type="similarity">
    <text evidence="1">Belongs to the PPR family. PCMP-H subfamily.</text>
</comment>
<evidence type="ECO:0000256" key="1">
    <source>
        <dbReference type="ARBA" id="ARBA00006643"/>
    </source>
</evidence>
<dbReference type="OMA" id="WQDVSEV"/>
<feature type="repeat" description="PPR" evidence="3">
    <location>
        <begin position="82"/>
        <end position="116"/>
    </location>
</feature>
<dbReference type="EMBL" id="CM007387">
    <property type="protein sequence ID" value="ONK62095.1"/>
    <property type="molecule type" value="Genomic_DNA"/>
</dbReference>
<dbReference type="GO" id="GO:0003723">
    <property type="term" value="F:RNA binding"/>
    <property type="evidence" value="ECO:0007669"/>
    <property type="project" value="InterPro"/>
</dbReference>
<evidence type="ECO:0000313" key="5">
    <source>
        <dbReference type="EMBL" id="ONK62095.1"/>
    </source>
</evidence>
<dbReference type="InterPro" id="IPR002885">
    <property type="entry name" value="PPR_rpt"/>
</dbReference>
<dbReference type="Pfam" id="PF13041">
    <property type="entry name" value="PPR_2"/>
    <property type="match status" value="1"/>
</dbReference>
<dbReference type="Gramene" id="ONK62095">
    <property type="protein sequence ID" value="ONK62095"/>
    <property type="gene ID" value="A4U43_C07F310"/>
</dbReference>
<reference evidence="6" key="1">
    <citation type="journal article" date="2017" name="Nat. Commun.">
        <title>The asparagus genome sheds light on the origin and evolution of a young Y chromosome.</title>
        <authorList>
            <person name="Harkess A."/>
            <person name="Zhou J."/>
            <person name="Xu C."/>
            <person name="Bowers J.E."/>
            <person name="Van der Hulst R."/>
            <person name="Ayyampalayam S."/>
            <person name="Mercati F."/>
            <person name="Riccardi P."/>
            <person name="McKain M.R."/>
            <person name="Kakrana A."/>
            <person name="Tang H."/>
            <person name="Ray J."/>
            <person name="Groenendijk J."/>
            <person name="Arikit S."/>
            <person name="Mathioni S.M."/>
            <person name="Nakano M."/>
            <person name="Shan H."/>
            <person name="Telgmann-Rauber A."/>
            <person name="Kanno A."/>
            <person name="Yue Z."/>
            <person name="Chen H."/>
            <person name="Li W."/>
            <person name="Chen Y."/>
            <person name="Xu X."/>
            <person name="Zhang Y."/>
            <person name="Luo S."/>
            <person name="Chen H."/>
            <person name="Gao J."/>
            <person name="Mao Z."/>
            <person name="Pires J.C."/>
            <person name="Luo M."/>
            <person name="Kudrna D."/>
            <person name="Wing R.A."/>
            <person name="Meyers B.C."/>
            <person name="Yi K."/>
            <person name="Kong H."/>
            <person name="Lavrijsen P."/>
            <person name="Sunseri F."/>
            <person name="Falavigna A."/>
            <person name="Ye Y."/>
            <person name="Leebens-Mack J.H."/>
            <person name="Chen G."/>
        </authorList>
    </citation>
    <scope>NUCLEOTIDE SEQUENCE [LARGE SCALE GENOMIC DNA]</scope>
    <source>
        <strain evidence="6">cv. DH0086</strain>
    </source>
</reference>
<dbReference type="SUPFAM" id="SSF48452">
    <property type="entry name" value="TPR-like"/>
    <property type="match status" value="1"/>
</dbReference>
<dbReference type="FunFam" id="1.25.40.10:FF:000442">
    <property type="entry name" value="Pentatricopeptide repeat-containing protein At3g49710"/>
    <property type="match status" value="1"/>
</dbReference>
<dbReference type="FunFam" id="1.25.40.10:FF:000073">
    <property type="entry name" value="Pentatricopeptide repeat-containing protein chloroplastic"/>
    <property type="match status" value="1"/>
</dbReference>
<sequence length="653" mass="72562">MAQRSPSVITTLLSSRSKTDEEFIERCSKGYLKQALQGFLPRLRSDPNLFSHLLRGCCTPKQSLSQGQQLHAFIIASGASSDRFTSNHLLHMYSKLGQLQAALAIFSRMPRKNVMSSNILIGGLIHNDDLDTARKLFYEMPERNLASWNAMVTGLTHFGLDEEGLGLFARMREEGFRPDQFSLASALRCSAGLKDIGSGRRIHSYIIQSGFERDLCVGSSLAHMYMTCGCLEEGEKVLKGMPVLNVVSSNTVIAGRVQNGDSEGALAHFRLMKAVGLAPDEVTFVGAISSCSDLASLCLGEQVHALVIKAGAHSVVAVRSSLVSMYSRCGCLSGSVQVFHESDDSDFVLWSAMIAAYGFHGQGLEAIELFEKMVAAGTEPTHVTFLSLLYACSHSGLKDKCVEYFNLMEQKYGLVPSLKHYTCVVDLLGRSGCLDEAEALIRLMPHRADAIIWKTLLSACKTHNNAEMAERLAERVLTLDPRDSASYVLLSNIRALAERWSDVSDVRRSMKERRVKKEPGASWFELKGQVHQFSVGDRSHPRQREIEVFLRELMARIRQCGYKPETSMVLHDMDDEEKECSLAQHSEKLAVAFALMSLPAGAAIRIMKNLRVCDDCHVAIKFISKVTEREIVVRDVSRFHHFRDGKCSCGDYW</sequence>
<dbReference type="Gene3D" id="1.25.40.10">
    <property type="entry name" value="Tetratricopeptide repeat domain"/>
    <property type="match status" value="3"/>
</dbReference>
<feature type="domain" description="DYW" evidence="4">
    <location>
        <begin position="561"/>
        <end position="653"/>
    </location>
</feature>
<dbReference type="GO" id="GO:0009451">
    <property type="term" value="P:RNA modification"/>
    <property type="evidence" value="ECO:0007669"/>
    <property type="project" value="InterPro"/>
</dbReference>
<dbReference type="NCBIfam" id="TIGR00756">
    <property type="entry name" value="PPR"/>
    <property type="match status" value="4"/>
</dbReference>
<dbReference type="PANTHER" id="PTHR47926">
    <property type="entry name" value="PENTATRICOPEPTIDE REPEAT-CONTAINING PROTEIN"/>
    <property type="match status" value="1"/>
</dbReference>
<keyword evidence="2" id="KW-0677">Repeat</keyword>
<keyword evidence="6" id="KW-1185">Reference proteome</keyword>
<dbReference type="Pfam" id="PF20431">
    <property type="entry name" value="E_motif"/>
    <property type="match status" value="1"/>
</dbReference>
<dbReference type="InterPro" id="IPR032867">
    <property type="entry name" value="DYW_dom"/>
</dbReference>
<accession>A0A5P1E876</accession>
<dbReference type="AlphaFoldDB" id="A0A5P1E876"/>
<evidence type="ECO:0000313" key="6">
    <source>
        <dbReference type="Proteomes" id="UP000243459"/>
    </source>
</evidence>
<dbReference type="InterPro" id="IPR046848">
    <property type="entry name" value="E_motif"/>
</dbReference>
<dbReference type="OrthoDB" id="1700852at2759"/>
<dbReference type="PROSITE" id="PS51375">
    <property type="entry name" value="PPR"/>
    <property type="match status" value="4"/>
</dbReference>
<feature type="repeat" description="PPR" evidence="3">
    <location>
        <begin position="346"/>
        <end position="380"/>
    </location>
</feature>
<feature type="repeat" description="PPR" evidence="3">
    <location>
        <begin position="144"/>
        <end position="178"/>
    </location>
</feature>
<dbReference type="Pfam" id="PF20430">
    <property type="entry name" value="Eplus_motif"/>
    <property type="match status" value="1"/>
</dbReference>
<dbReference type="Pfam" id="PF14432">
    <property type="entry name" value="DYW_deaminase"/>
    <property type="match status" value="1"/>
</dbReference>
<gene>
    <name evidence="5" type="ORF">A4U43_C07F310</name>
</gene>
<dbReference type="InterPro" id="IPR046849">
    <property type="entry name" value="E2_motif"/>
</dbReference>
<dbReference type="GO" id="GO:0008270">
    <property type="term" value="F:zinc ion binding"/>
    <property type="evidence" value="ECO:0007669"/>
    <property type="project" value="InterPro"/>
</dbReference>
<dbReference type="Pfam" id="PF01535">
    <property type="entry name" value="PPR"/>
    <property type="match status" value="4"/>
</dbReference>
<dbReference type="FunFam" id="1.25.40.10:FF:000325">
    <property type="entry name" value="Pentatricopeptide repeat-containing protein At4g14820"/>
    <property type="match status" value="1"/>
</dbReference>
<organism evidence="5 6">
    <name type="scientific">Asparagus officinalis</name>
    <name type="common">Garden asparagus</name>
    <dbReference type="NCBI Taxonomy" id="4686"/>
    <lineage>
        <taxon>Eukaryota</taxon>
        <taxon>Viridiplantae</taxon>
        <taxon>Streptophyta</taxon>
        <taxon>Embryophyta</taxon>
        <taxon>Tracheophyta</taxon>
        <taxon>Spermatophyta</taxon>
        <taxon>Magnoliopsida</taxon>
        <taxon>Liliopsida</taxon>
        <taxon>Asparagales</taxon>
        <taxon>Asparagaceae</taxon>
        <taxon>Asparagoideae</taxon>
        <taxon>Asparagus</taxon>
    </lineage>
</organism>
<dbReference type="PANTHER" id="PTHR47926:SF409">
    <property type="entry name" value="DYW DOMAIN-CONTAINING PROTEIN"/>
    <property type="match status" value="1"/>
</dbReference>
<feature type="repeat" description="PPR" evidence="3">
    <location>
        <begin position="245"/>
        <end position="279"/>
    </location>
</feature>
<dbReference type="InterPro" id="IPR011990">
    <property type="entry name" value="TPR-like_helical_dom_sf"/>
</dbReference>
<evidence type="ECO:0000256" key="2">
    <source>
        <dbReference type="ARBA" id="ARBA00022737"/>
    </source>
</evidence>
<dbReference type="InterPro" id="IPR046960">
    <property type="entry name" value="PPR_At4g14850-like_plant"/>
</dbReference>
<proteinExistence type="inferred from homology"/>
<evidence type="ECO:0000259" key="4">
    <source>
        <dbReference type="Pfam" id="PF14432"/>
    </source>
</evidence>
<name>A0A5P1E876_ASPOF</name>
<evidence type="ECO:0000256" key="3">
    <source>
        <dbReference type="PROSITE-ProRule" id="PRU00708"/>
    </source>
</evidence>